<proteinExistence type="predicted"/>
<sequence length="143" mass="16350">MQMMEGVYRAVVLWHQSDPKAQPQSSAHWSPTWACSRHTSIFQCNDNLNTFLPVSLQPWPMEQMPWPTSSVEASRWGKPILMRKKVKVQVVARYCSRVAKWLHLFLHDMLLWQMPTLSITTIASMVSISSGLSGCFGTVSRRS</sequence>
<name>W2XZ90_PHYNI</name>
<evidence type="ECO:0000313" key="2">
    <source>
        <dbReference type="Proteomes" id="UP000018958"/>
    </source>
</evidence>
<reference evidence="1 2" key="1">
    <citation type="submission" date="2013-11" db="EMBL/GenBank/DDBJ databases">
        <title>The Genome Sequence of Phytophthora parasitica CJ01A1.</title>
        <authorList>
            <consortium name="The Broad Institute Genomics Platform"/>
            <person name="Russ C."/>
            <person name="Tyler B."/>
            <person name="Panabieres F."/>
            <person name="Shan W."/>
            <person name="Tripathy S."/>
            <person name="Grunwald N."/>
            <person name="Machado M."/>
            <person name="Johnson C.S."/>
            <person name="Walker B."/>
            <person name="Young S.K."/>
            <person name="Zeng Q."/>
            <person name="Gargeya S."/>
            <person name="Fitzgerald M."/>
            <person name="Haas B."/>
            <person name="Abouelleil A."/>
            <person name="Allen A.W."/>
            <person name="Alvarado L."/>
            <person name="Arachchi H.M."/>
            <person name="Berlin A.M."/>
            <person name="Chapman S.B."/>
            <person name="Gainer-Dewar J."/>
            <person name="Goldberg J."/>
            <person name="Griggs A."/>
            <person name="Gujja S."/>
            <person name="Hansen M."/>
            <person name="Howarth C."/>
            <person name="Imamovic A."/>
            <person name="Ireland A."/>
            <person name="Larimer J."/>
            <person name="McCowan C."/>
            <person name="Murphy C."/>
            <person name="Pearson M."/>
            <person name="Poon T.W."/>
            <person name="Priest M."/>
            <person name="Roberts A."/>
            <person name="Saif S."/>
            <person name="Shea T."/>
            <person name="Sisk P."/>
            <person name="Sykes S."/>
            <person name="Wortman J."/>
            <person name="Nusbaum C."/>
            <person name="Birren B."/>
        </authorList>
    </citation>
    <scope>NUCLEOTIDE SEQUENCE [LARGE SCALE GENOMIC DNA]</scope>
    <source>
        <strain evidence="1 2">CJ01A1</strain>
    </source>
</reference>
<protein>
    <submittedName>
        <fullName evidence="1">Uncharacterized protein</fullName>
    </submittedName>
</protein>
<dbReference type="EMBL" id="ANIX01000045">
    <property type="protein sequence ID" value="ETP27239.1"/>
    <property type="molecule type" value="Genomic_DNA"/>
</dbReference>
<comment type="caution">
    <text evidence="1">The sequence shown here is derived from an EMBL/GenBank/DDBJ whole genome shotgun (WGS) entry which is preliminary data.</text>
</comment>
<organism evidence="1 2">
    <name type="scientific">Phytophthora nicotianae CJ01A1</name>
    <dbReference type="NCBI Taxonomy" id="1317063"/>
    <lineage>
        <taxon>Eukaryota</taxon>
        <taxon>Sar</taxon>
        <taxon>Stramenopiles</taxon>
        <taxon>Oomycota</taxon>
        <taxon>Peronosporomycetes</taxon>
        <taxon>Peronosporales</taxon>
        <taxon>Peronosporaceae</taxon>
        <taxon>Phytophthora</taxon>
    </lineage>
</organism>
<accession>W2XZ90</accession>
<dbReference type="Proteomes" id="UP000018958">
    <property type="component" value="Unassembled WGS sequence"/>
</dbReference>
<evidence type="ECO:0000313" key="1">
    <source>
        <dbReference type="EMBL" id="ETP27239.1"/>
    </source>
</evidence>
<gene>
    <name evidence="1" type="ORF">F441_00232</name>
</gene>
<dbReference type="AlphaFoldDB" id="W2XZ90"/>